<evidence type="ECO:0000313" key="2">
    <source>
        <dbReference type="EMBL" id="AEF39763.1"/>
    </source>
</evidence>
<dbReference type="PANTHER" id="PTHR39419">
    <property type="entry name" value="SLL0814 PROTEIN"/>
    <property type="match status" value="1"/>
</dbReference>
<keyword evidence="3" id="KW-1185">Reference proteome</keyword>
<proteinExistence type="predicted"/>
<keyword evidence="1" id="KW-1133">Transmembrane helix</keyword>
<gene>
    <name evidence="2" type="ordered locus">AS9A_1311</name>
</gene>
<organism evidence="2 3">
    <name type="scientific">Hoyosella subflava (strain DSM 45089 / JCM 17490 / NBRC 109087 / DQS3-9A1)</name>
    <name type="common">Amycolicicoccus subflavus</name>
    <dbReference type="NCBI Taxonomy" id="443218"/>
    <lineage>
        <taxon>Bacteria</taxon>
        <taxon>Bacillati</taxon>
        <taxon>Actinomycetota</taxon>
        <taxon>Actinomycetes</taxon>
        <taxon>Mycobacteriales</taxon>
        <taxon>Hoyosellaceae</taxon>
        <taxon>Hoyosella</taxon>
    </lineage>
</organism>
<feature type="transmembrane region" description="Helical" evidence="1">
    <location>
        <begin position="180"/>
        <end position="198"/>
    </location>
</feature>
<feature type="transmembrane region" description="Helical" evidence="1">
    <location>
        <begin position="33"/>
        <end position="51"/>
    </location>
</feature>
<evidence type="ECO:0000256" key="1">
    <source>
        <dbReference type="SAM" id="Phobius"/>
    </source>
</evidence>
<feature type="transmembrane region" description="Helical" evidence="1">
    <location>
        <begin position="250"/>
        <end position="271"/>
    </location>
</feature>
<reference evidence="2 3" key="1">
    <citation type="journal article" date="2011" name="J. Bacteriol.">
        <title>Complete genome sequence of Amycolicicoccus subflavus DQS3-9A1T, an actinomycete isolated from crude oil-polluted soil.</title>
        <authorList>
            <person name="Cai M."/>
            <person name="Chen W.M."/>
            <person name="Nie Y."/>
            <person name="Chi C.Q."/>
            <person name="Wang Y.N."/>
            <person name="Tang Y.Q."/>
            <person name="Li G.Y."/>
            <person name="Wu X.L."/>
        </authorList>
    </citation>
    <scope>NUCLEOTIDE SEQUENCE [LARGE SCALE GENOMIC DNA]</scope>
    <source>
        <strain evidence="3">DSM 45089 / DQS3-9A1</strain>
    </source>
</reference>
<dbReference type="Proteomes" id="UP000009235">
    <property type="component" value="Chromosome"/>
</dbReference>
<dbReference type="RefSeq" id="WP_013806112.1">
    <property type="nucleotide sequence ID" value="NC_015564.1"/>
</dbReference>
<feature type="transmembrane region" description="Helical" evidence="1">
    <location>
        <begin position="132"/>
        <end position="150"/>
    </location>
</feature>
<dbReference type="HOGENOM" id="CLU_058217_0_0_11"/>
<dbReference type="STRING" id="443218.AS9A_1311"/>
<name>F6EFF0_HOYSD</name>
<dbReference type="PANTHER" id="PTHR39419:SF1">
    <property type="entry name" value="SLL0814 PROTEIN"/>
    <property type="match status" value="1"/>
</dbReference>
<dbReference type="eggNOG" id="COG2324">
    <property type="taxonomic scope" value="Bacteria"/>
</dbReference>
<sequence length="297" mass="30992">MAPLMRIAVVLATAAIGMQIVFPLAQGALLDAVTAAVVVLLAAAALAHALVTRGAIFMVTLLLSAAGVGFAAEALGVATGFPFGCYEYALDRLGPHLAGVPLVVPLAWAAGSYPVWCAVSALLSGHHGLRRAAVRVPLVAVTITAWDLYLDPQMVTMGYWTWCASGPVLPGAGQIPLTNFAGWLLVATVIAIALEVAAARSDPGSEPPDRWARLGADAVPLALFLWTWLGSALAHAVFLHARFPDAGLQISASFGLLGMAVTGVPLLFWLYRTAQSRPRIRGRSAGQRATSESDLAR</sequence>
<feature type="transmembrane region" description="Helical" evidence="1">
    <location>
        <begin position="103"/>
        <end position="125"/>
    </location>
</feature>
<protein>
    <submittedName>
        <fullName evidence="2">Possible caratenoid biosynthesis protein</fullName>
    </submittedName>
</protein>
<dbReference type="Pfam" id="PF04240">
    <property type="entry name" value="Caroten_synth"/>
    <property type="match status" value="1"/>
</dbReference>
<dbReference type="KEGG" id="asd:AS9A_1311"/>
<dbReference type="EMBL" id="CP002786">
    <property type="protein sequence ID" value="AEF39763.1"/>
    <property type="molecule type" value="Genomic_DNA"/>
</dbReference>
<dbReference type="OrthoDB" id="9811293at2"/>
<feature type="transmembrane region" description="Helical" evidence="1">
    <location>
        <begin position="218"/>
        <end position="238"/>
    </location>
</feature>
<accession>F6EFF0</accession>
<feature type="transmembrane region" description="Helical" evidence="1">
    <location>
        <begin position="58"/>
        <end position="83"/>
    </location>
</feature>
<evidence type="ECO:0000313" key="3">
    <source>
        <dbReference type="Proteomes" id="UP000009235"/>
    </source>
</evidence>
<dbReference type="AlphaFoldDB" id="F6EFF0"/>
<keyword evidence="1" id="KW-0472">Membrane</keyword>
<keyword evidence="1" id="KW-0812">Transmembrane</keyword>
<dbReference type="InterPro" id="IPR007354">
    <property type="entry name" value="CruF-like"/>
</dbReference>